<dbReference type="EMBL" id="JAAXOP010000022">
    <property type="protein sequence ID" value="NKY53895.1"/>
    <property type="molecule type" value="Genomic_DNA"/>
</dbReference>
<proteinExistence type="predicted"/>
<reference evidence="1 2" key="1">
    <citation type="submission" date="2020-04" db="EMBL/GenBank/DDBJ databases">
        <title>MicrobeNet Type strains.</title>
        <authorList>
            <person name="Nicholson A.C."/>
        </authorList>
    </citation>
    <scope>NUCLEOTIDE SEQUENCE [LARGE SCALE GENOMIC DNA]</scope>
    <source>
        <strain evidence="1 2">JCM 12354</strain>
    </source>
</reference>
<gene>
    <name evidence="1" type="ORF">HGA08_27235</name>
</gene>
<comment type="caution">
    <text evidence="1">The sequence shown here is derived from an EMBL/GenBank/DDBJ whole genome shotgun (WGS) entry which is preliminary data.</text>
</comment>
<dbReference type="RefSeq" id="WP_067879272.1">
    <property type="nucleotide sequence ID" value="NZ_JAAXOP010000022.1"/>
</dbReference>
<accession>A0A846Y6D4</accession>
<protein>
    <submittedName>
        <fullName evidence="1">Uncharacterized protein</fullName>
    </submittedName>
</protein>
<keyword evidence="2" id="KW-1185">Reference proteome</keyword>
<dbReference type="AlphaFoldDB" id="A0A846Y6D4"/>
<sequence>MTTIRIGAARDLAATVSVLSEHSAAPIGAQALVFVLITRGNEVEGVWSCDEIDYFDRANAAALARHFRGRRAIAFVVDNTTADPATAAEDHDLLISEAGYALAEHAITLTGVYVTTGLAPGASIWSHRTGEHLGTAPAVLPKIAEALTTHPCRVTQPITGARDHQNPLVGLPAIA</sequence>
<evidence type="ECO:0000313" key="1">
    <source>
        <dbReference type="EMBL" id="NKY53895.1"/>
    </source>
</evidence>
<organism evidence="1 2">
    <name type="scientific">Nocardia vermiculata</name>
    <dbReference type="NCBI Taxonomy" id="257274"/>
    <lineage>
        <taxon>Bacteria</taxon>
        <taxon>Bacillati</taxon>
        <taxon>Actinomycetota</taxon>
        <taxon>Actinomycetes</taxon>
        <taxon>Mycobacteriales</taxon>
        <taxon>Nocardiaceae</taxon>
        <taxon>Nocardia</taxon>
    </lineage>
</organism>
<evidence type="ECO:0000313" key="2">
    <source>
        <dbReference type="Proteomes" id="UP000565711"/>
    </source>
</evidence>
<dbReference type="Proteomes" id="UP000565711">
    <property type="component" value="Unassembled WGS sequence"/>
</dbReference>
<name>A0A846Y6D4_9NOCA</name>